<dbReference type="Pfam" id="PF00481">
    <property type="entry name" value="PP2C"/>
    <property type="match status" value="1"/>
</dbReference>
<dbReference type="GO" id="GO:0004722">
    <property type="term" value="F:protein serine/threonine phosphatase activity"/>
    <property type="evidence" value="ECO:0007669"/>
    <property type="project" value="InterPro"/>
</dbReference>
<dbReference type="InterPro" id="IPR036457">
    <property type="entry name" value="PPM-type-like_dom_sf"/>
</dbReference>
<feature type="region of interest" description="Disordered" evidence="1">
    <location>
        <begin position="340"/>
        <end position="560"/>
    </location>
</feature>
<dbReference type="PANTHER" id="PTHR13832">
    <property type="entry name" value="PROTEIN PHOSPHATASE 2C"/>
    <property type="match status" value="1"/>
</dbReference>
<dbReference type="SMART" id="SM00332">
    <property type="entry name" value="PP2Cc"/>
    <property type="match status" value="1"/>
</dbReference>
<feature type="compositionally biased region" description="Polar residues" evidence="1">
    <location>
        <begin position="541"/>
        <end position="554"/>
    </location>
</feature>
<dbReference type="SUPFAM" id="SSF81606">
    <property type="entry name" value="PP2C-like"/>
    <property type="match status" value="1"/>
</dbReference>
<accession>A0A0D9QUE0</accession>
<proteinExistence type="predicted"/>
<dbReference type="OrthoDB" id="420076at2759"/>
<dbReference type="OMA" id="WLGFYVK"/>
<dbReference type="InterPro" id="IPR015655">
    <property type="entry name" value="PP2C"/>
</dbReference>
<dbReference type="RefSeq" id="XP_012333163.1">
    <property type="nucleotide sequence ID" value="XM_012477740.1"/>
</dbReference>
<feature type="domain" description="PPM-type phosphatase" evidence="2">
    <location>
        <begin position="566"/>
        <end position="916"/>
    </location>
</feature>
<protein>
    <recommendedName>
        <fullName evidence="2">PPM-type phosphatase domain-containing protein</fullName>
    </recommendedName>
</protein>
<dbReference type="InterPro" id="IPR001932">
    <property type="entry name" value="PPM-type_phosphatase-like_dom"/>
</dbReference>
<feature type="compositionally biased region" description="Acidic residues" evidence="1">
    <location>
        <begin position="473"/>
        <end position="489"/>
    </location>
</feature>
<dbReference type="GeneID" id="24265403"/>
<dbReference type="Gene3D" id="3.60.40.10">
    <property type="entry name" value="PPM-type phosphatase domain"/>
    <property type="match status" value="1"/>
</dbReference>
<feature type="compositionally biased region" description="Low complexity" evidence="1">
    <location>
        <begin position="426"/>
        <end position="435"/>
    </location>
</feature>
<reference evidence="3 4" key="1">
    <citation type="submission" date="2014-03" db="EMBL/GenBank/DDBJ databases">
        <title>The Genome Sequence of Plasmodium fragile nilgiri.</title>
        <authorList>
            <consortium name="The Broad Institute Genomics Platform"/>
            <consortium name="The Broad Institute Genome Sequencing Center for Infectious Disease"/>
            <person name="Neafsey D."/>
            <person name="Duraisingh M."/>
            <person name="Young S.K."/>
            <person name="Zeng Q."/>
            <person name="Gargeya S."/>
            <person name="Abouelleil A."/>
            <person name="Alvarado L."/>
            <person name="Chapman S.B."/>
            <person name="Gainer-Dewar J."/>
            <person name="Goldberg J."/>
            <person name="Griggs A."/>
            <person name="Gujja S."/>
            <person name="Hansen M."/>
            <person name="Howarth C."/>
            <person name="Imamovic A."/>
            <person name="Larimer J."/>
            <person name="Pearson M."/>
            <person name="Poon T.W."/>
            <person name="Priest M."/>
            <person name="Roberts A."/>
            <person name="Saif S."/>
            <person name="Shea T."/>
            <person name="Sykes S."/>
            <person name="Wortman J."/>
            <person name="Nusbaum C."/>
            <person name="Birren B."/>
        </authorList>
    </citation>
    <scope>NUCLEOTIDE SEQUENCE [LARGE SCALE GENOMIC DNA]</scope>
    <source>
        <strain evidence="4">nilgiri</strain>
    </source>
</reference>
<feature type="compositionally biased region" description="Low complexity" evidence="1">
    <location>
        <begin position="223"/>
        <end position="237"/>
    </location>
</feature>
<dbReference type="Proteomes" id="UP000054561">
    <property type="component" value="Unassembled WGS sequence"/>
</dbReference>
<feature type="compositionally biased region" description="Low complexity" evidence="1">
    <location>
        <begin position="463"/>
        <end position="472"/>
    </location>
</feature>
<organism evidence="3 4">
    <name type="scientific">Plasmodium fragile</name>
    <dbReference type="NCBI Taxonomy" id="5857"/>
    <lineage>
        <taxon>Eukaryota</taxon>
        <taxon>Sar</taxon>
        <taxon>Alveolata</taxon>
        <taxon>Apicomplexa</taxon>
        <taxon>Aconoidasida</taxon>
        <taxon>Haemosporida</taxon>
        <taxon>Plasmodiidae</taxon>
        <taxon>Plasmodium</taxon>
        <taxon>Plasmodium (Plasmodium)</taxon>
    </lineage>
</organism>
<dbReference type="VEuPathDB" id="PlasmoDB:AK88_00089"/>
<feature type="compositionally biased region" description="Low complexity" evidence="1">
    <location>
        <begin position="298"/>
        <end position="308"/>
    </location>
</feature>
<evidence type="ECO:0000259" key="2">
    <source>
        <dbReference type="PROSITE" id="PS51746"/>
    </source>
</evidence>
<dbReference type="CDD" id="cd00143">
    <property type="entry name" value="PP2Cc"/>
    <property type="match status" value="1"/>
</dbReference>
<dbReference type="EMBL" id="KQ001645">
    <property type="protein sequence ID" value="KJP90241.1"/>
    <property type="molecule type" value="Genomic_DNA"/>
</dbReference>
<sequence length="917" mass="101274">MKVHALGNILNLYEQPAPRKKWPLLLTLITLLAAASGRVSASAFNSSKESIVNEHNNFNHPQHEFNYPDKDPYEESVRKFGGVKLKFEHLDEMNKSFFVNNRKKINMLQFPANKPIQDRCYVYEIDMSNDLLEPTGSYQRITDKVDKDFIDAFEKSAIKYVNEVDSFSSANYYAHMSNMAMERGKGKSTKKGSYREGSSRPSVLGPMPPWDSTVLTPTPVGVSHASLSSMGRSSRGRPTTAPPVGSWSNISMSRTTGVTMGPPVRTSMRGNGSTIAGRSTQAPTANGTPQSFAEIKPTVETVEPTTEPMNVDAGESAKEQMVEPMNAYDGENVTHETAEKVPDEAAPNATDEATQSTADEVVESVEDAASENAETAPMESVEKAASENTENTPMESVEKAASENTENTPMESVEAPVTENAEEAPAESVEAPVTENVENAAMEKAPAESVEAAAPENAEEAPAESVEAAAPENAEEAPAESVEEGDTESTQDAVMDTVEEEVTEKAQDAAVAESADVDATEAIPSTSKADNVEAQTGGGSNTQNTAGQSGQTTEAKAPVDDEVEAIAGPSGMQPSDDLSGQEISNQLLDRYNQYYDQIRAFKDSFLFAGVQDGHGGEVVADIVKRWLGFYVKKQLMEKLRNNDYQLLTPSDIVASLEEAHIQLDRDIFKKAKEFFFKGYVKYTRVGSCSLSVLMDKNYYYVSNVGDSKGLLIKKDSFVRLNNIHNAGELTERMRLIQEHPDEEDVVMCKKSIKTRHKRWSEFVNACDAASLQMPDIGGRCYVKGRLQCTRTFGDFYLKHKIFAFDYLKNKYVVKEPHSFPYISAIPEVLTVKRSNDDEFLVLVSDGLSDHLTDEEIYDIVKQYSHSVKKMSRIMIQTVLIKSAMHARMSAKELLTMIPQYRRRKFFDDMSVVVIKLK</sequence>
<keyword evidence="4" id="KW-1185">Reference proteome</keyword>
<feature type="compositionally biased region" description="Acidic residues" evidence="1">
    <location>
        <begin position="360"/>
        <end position="369"/>
    </location>
</feature>
<feature type="compositionally biased region" description="Polar residues" evidence="1">
    <location>
        <begin position="246"/>
        <end position="258"/>
    </location>
</feature>
<gene>
    <name evidence="3" type="ORF">AK88_00089</name>
</gene>
<evidence type="ECO:0000313" key="3">
    <source>
        <dbReference type="EMBL" id="KJP90241.1"/>
    </source>
</evidence>
<name>A0A0D9QUE0_PLAFR</name>
<feature type="compositionally biased region" description="Polar residues" evidence="1">
    <location>
        <begin position="268"/>
        <end position="291"/>
    </location>
</feature>
<evidence type="ECO:0000256" key="1">
    <source>
        <dbReference type="SAM" id="MobiDB-lite"/>
    </source>
</evidence>
<dbReference type="PROSITE" id="PS51746">
    <property type="entry name" value="PPM_2"/>
    <property type="match status" value="1"/>
</dbReference>
<feature type="compositionally biased region" description="Low complexity" evidence="1">
    <location>
        <begin position="447"/>
        <end position="456"/>
    </location>
</feature>
<dbReference type="PANTHER" id="PTHR13832:SF792">
    <property type="entry name" value="GM14286P"/>
    <property type="match status" value="1"/>
</dbReference>
<dbReference type="AlphaFoldDB" id="A0A0D9QUE0"/>
<evidence type="ECO:0000313" key="4">
    <source>
        <dbReference type="Proteomes" id="UP000054561"/>
    </source>
</evidence>
<feature type="region of interest" description="Disordered" evidence="1">
    <location>
        <begin position="183"/>
        <end position="317"/>
    </location>
</feature>